<protein>
    <submittedName>
        <fullName evidence="2">Uncharacterized protein</fullName>
    </submittedName>
</protein>
<name>A0A4Y7PIQ7_9AGAM</name>
<dbReference type="Proteomes" id="UP000294933">
    <property type="component" value="Unassembled WGS sequence"/>
</dbReference>
<proteinExistence type="predicted"/>
<gene>
    <name evidence="2" type="ORF">BD410DRAFT_734294</name>
</gene>
<dbReference type="VEuPathDB" id="FungiDB:BD410DRAFT_734294"/>
<feature type="region of interest" description="Disordered" evidence="1">
    <location>
        <begin position="65"/>
        <end position="85"/>
    </location>
</feature>
<evidence type="ECO:0000313" key="2">
    <source>
        <dbReference type="EMBL" id="TDL14300.1"/>
    </source>
</evidence>
<evidence type="ECO:0000256" key="1">
    <source>
        <dbReference type="SAM" id="MobiDB-lite"/>
    </source>
</evidence>
<dbReference type="InterPro" id="IPR040521">
    <property type="entry name" value="KDZ"/>
</dbReference>
<organism evidence="2 3">
    <name type="scientific">Rickenella mellea</name>
    <dbReference type="NCBI Taxonomy" id="50990"/>
    <lineage>
        <taxon>Eukaryota</taxon>
        <taxon>Fungi</taxon>
        <taxon>Dikarya</taxon>
        <taxon>Basidiomycota</taxon>
        <taxon>Agaricomycotina</taxon>
        <taxon>Agaricomycetes</taxon>
        <taxon>Hymenochaetales</taxon>
        <taxon>Rickenellaceae</taxon>
        <taxon>Rickenella</taxon>
    </lineage>
</organism>
<feature type="non-terminal residue" evidence="2">
    <location>
        <position position="1"/>
    </location>
</feature>
<dbReference type="Pfam" id="PF18758">
    <property type="entry name" value="KDZ"/>
    <property type="match status" value="1"/>
</dbReference>
<reference evidence="2 3" key="1">
    <citation type="submission" date="2018-06" db="EMBL/GenBank/DDBJ databases">
        <title>A transcriptomic atlas of mushroom development highlights an independent origin of complex multicellularity.</title>
        <authorList>
            <consortium name="DOE Joint Genome Institute"/>
            <person name="Krizsan K."/>
            <person name="Almasi E."/>
            <person name="Merenyi Z."/>
            <person name="Sahu N."/>
            <person name="Viragh M."/>
            <person name="Koszo T."/>
            <person name="Mondo S."/>
            <person name="Kiss B."/>
            <person name="Balint B."/>
            <person name="Kues U."/>
            <person name="Barry K."/>
            <person name="Hegedus J.C."/>
            <person name="Henrissat B."/>
            <person name="Johnson J."/>
            <person name="Lipzen A."/>
            <person name="Ohm R."/>
            <person name="Nagy I."/>
            <person name="Pangilinan J."/>
            <person name="Yan J."/>
            <person name="Xiong Y."/>
            <person name="Grigoriev I.V."/>
            <person name="Hibbett D.S."/>
            <person name="Nagy L.G."/>
        </authorList>
    </citation>
    <scope>NUCLEOTIDE SEQUENCE [LARGE SCALE GENOMIC DNA]</scope>
    <source>
        <strain evidence="2 3">SZMC22713</strain>
    </source>
</reference>
<dbReference type="STRING" id="50990.A0A4Y7PIQ7"/>
<dbReference type="OrthoDB" id="3257768at2759"/>
<dbReference type="EMBL" id="ML170357">
    <property type="protein sequence ID" value="TDL14300.1"/>
    <property type="molecule type" value="Genomic_DNA"/>
</dbReference>
<sequence>CQYCIHLVERFAARFPNTKDIIKFVNCLIPKLHLQGHKDDCQYRYSLNYTPGVGRTHGEAIEAGWAESNQTGGSTKEMNEGHREDTLSDFDGDANFLKMQQMSAYTFPAIYCID</sequence>
<evidence type="ECO:0000313" key="3">
    <source>
        <dbReference type="Proteomes" id="UP000294933"/>
    </source>
</evidence>
<dbReference type="AlphaFoldDB" id="A0A4Y7PIQ7"/>
<keyword evidence="3" id="KW-1185">Reference proteome</keyword>
<feature type="compositionally biased region" description="Polar residues" evidence="1">
    <location>
        <begin position="67"/>
        <end position="76"/>
    </location>
</feature>
<accession>A0A4Y7PIQ7</accession>